<name>A0A1G7B102_NIADE</name>
<dbReference type="Proteomes" id="UP000198757">
    <property type="component" value="Unassembled WGS sequence"/>
</dbReference>
<accession>A0A1G7B102</accession>
<proteinExistence type="predicted"/>
<organism evidence="1 2">
    <name type="scientific">Niabella drilacis (strain DSM 25811 / CCM 8410 / CCUG 62505 / LMG 26954 / E90)</name>
    <dbReference type="NCBI Taxonomy" id="1285928"/>
    <lineage>
        <taxon>Bacteria</taxon>
        <taxon>Pseudomonadati</taxon>
        <taxon>Bacteroidota</taxon>
        <taxon>Chitinophagia</taxon>
        <taxon>Chitinophagales</taxon>
        <taxon>Chitinophagaceae</taxon>
        <taxon>Niabella</taxon>
    </lineage>
</organism>
<keyword evidence="2" id="KW-1185">Reference proteome</keyword>
<evidence type="ECO:0000313" key="1">
    <source>
        <dbReference type="EMBL" id="SDE20610.1"/>
    </source>
</evidence>
<reference evidence="2" key="1">
    <citation type="submission" date="2016-10" db="EMBL/GenBank/DDBJ databases">
        <authorList>
            <person name="Varghese N."/>
            <person name="Submissions S."/>
        </authorList>
    </citation>
    <scope>NUCLEOTIDE SEQUENCE [LARGE SCALE GENOMIC DNA]</scope>
    <source>
        <strain evidence="2">DSM 25811 / CCM 8410 / LMG 26954 / E90</strain>
    </source>
</reference>
<dbReference type="RefSeq" id="WP_143019922.1">
    <property type="nucleotide sequence ID" value="NZ_FMZO01000026.1"/>
</dbReference>
<dbReference type="EMBL" id="FMZO01000026">
    <property type="protein sequence ID" value="SDE20610.1"/>
    <property type="molecule type" value="Genomic_DNA"/>
</dbReference>
<evidence type="ECO:0000313" key="2">
    <source>
        <dbReference type="Proteomes" id="UP000198757"/>
    </source>
</evidence>
<protein>
    <submittedName>
        <fullName evidence="1">Uncharacterized protein</fullName>
    </submittedName>
</protein>
<sequence>MSFLTRLLQPFRHYAKAVTGLKNSFLLFCFVAIHFISNSASLTIVNDRFYVTGSVAEASMVVLQSTNGIENSVTDTCLSKKGRFHFSGKINGTSKAIHLFSCYLLTVVDLTIE</sequence>
<dbReference type="AlphaFoldDB" id="A0A1G7B102"/>
<gene>
    <name evidence="1" type="ORF">SAMN04487894_12633</name>
</gene>